<evidence type="ECO:0000313" key="1">
    <source>
        <dbReference type="EMBL" id="GFY97914.1"/>
    </source>
</evidence>
<dbReference type="EMBL" id="BJWL01000012">
    <property type="protein sequence ID" value="GFY97914.1"/>
    <property type="molecule type" value="Genomic_DNA"/>
</dbReference>
<organism evidence="1 2">
    <name type="scientific">Actinidia rufa</name>
    <dbReference type="NCBI Taxonomy" id="165716"/>
    <lineage>
        <taxon>Eukaryota</taxon>
        <taxon>Viridiplantae</taxon>
        <taxon>Streptophyta</taxon>
        <taxon>Embryophyta</taxon>
        <taxon>Tracheophyta</taxon>
        <taxon>Spermatophyta</taxon>
        <taxon>Magnoliopsida</taxon>
        <taxon>eudicotyledons</taxon>
        <taxon>Gunneridae</taxon>
        <taxon>Pentapetalae</taxon>
        <taxon>asterids</taxon>
        <taxon>Ericales</taxon>
        <taxon>Actinidiaceae</taxon>
        <taxon>Actinidia</taxon>
    </lineage>
</organism>
<proteinExistence type="predicted"/>
<accession>A0A7J0FGT3</accession>
<evidence type="ECO:0000313" key="2">
    <source>
        <dbReference type="Proteomes" id="UP000585474"/>
    </source>
</evidence>
<reference evidence="1 2" key="1">
    <citation type="submission" date="2019-07" db="EMBL/GenBank/DDBJ databases">
        <title>De Novo Assembly of kiwifruit Actinidia rufa.</title>
        <authorList>
            <person name="Sugita-Konishi S."/>
            <person name="Sato K."/>
            <person name="Mori E."/>
            <person name="Abe Y."/>
            <person name="Kisaki G."/>
            <person name="Hamano K."/>
            <person name="Suezawa K."/>
            <person name="Otani M."/>
            <person name="Fukuda T."/>
            <person name="Manabe T."/>
            <person name="Gomi K."/>
            <person name="Tabuchi M."/>
            <person name="Akimitsu K."/>
            <person name="Kataoka I."/>
        </authorList>
    </citation>
    <scope>NUCLEOTIDE SEQUENCE [LARGE SCALE GENOMIC DNA]</scope>
    <source>
        <strain evidence="2">cv. Fuchu</strain>
    </source>
</reference>
<dbReference type="OrthoDB" id="275278at2759"/>
<dbReference type="AlphaFoldDB" id="A0A7J0FGT3"/>
<protein>
    <submittedName>
        <fullName evidence="1">LETM1-like protein</fullName>
    </submittedName>
</protein>
<sequence>MMKFRKKCSSSRKLRRGYFSPFASADDGVTINGSPQTSSSSEVNEIRVKLDQSLQSQDYDDGLAQSLHDAARAFELAIKEQSSSLKIPWFSTAWLGVDKNTWVKALSYQFKRYLRHKHPIESLPSHSSKITSPRPFPSLYKELMSRKALLAL</sequence>
<keyword evidence="2" id="KW-1185">Reference proteome</keyword>
<dbReference type="Proteomes" id="UP000585474">
    <property type="component" value="Unassembled WGS sequence"/>
</dbReference>
<comment type="caution">
    <text evidence="1">The sequence shown here is derived from an EMBL/GenBank/DDBJ whole genome shotgun (WGS) entry which is preliminary data.</text>
</comment>
<name>A0A7J0FGT3_9ERIC</name>
<gene>
    <name evidence="1" type="ORF">Acr_12g0004550</name>
</gene>